<dbReference type="EMBL" id="CAEKDK010000002">
    <property type="protein sequence ID" value="CAB4269305.1"/>
    <property type="molecule type" value="Genomic_DNA"/>
</dbReference>
<evidence type="ECO:0000313" key="10">
    <source>
        <dbReference type="Proteomes" id="UP000507222"/>
    </source>
</evidence>
<reference evidence="9 10" key="1">
    <citation type="submission" date="2020-05" db="EMBL/GenBank/DDBJ databases">
        <authorList>
            <person name="Campoy J."/>
            <person name="Schneeberger K."/>
            <person name="Spophaly S."/>
        </authorList>
    </citation>
    <scope>NUCLEOTIDE SEQUENCE [LARGE SCALE GENOMIC DNA]</scope>
    <source>
        <strain evidence="9">PruArmRojPasFocal</strain>
    </source>
</reference>
<evidence type="ECO:0000256" key="4">
    <source>
        <dbReference type="ARBA" id="ARBA00023163"/>
    </source>
</evidence>
<evidence type="ECO:0000313" key="9">
    <source>
        <dbReference type="EMBL" id="CAB4269305.1"/>
    </source>
</evidence>
<evidence type="ECO:0000256" key="1">
    <source>
        <dbReference type="ARBA" id="ARBA00004123"/>
    </source>
</evidence>
<dbReference type="InterPro" id="IPR001789">
    <property type="entry name" value="Sig_transdc_resp-reg_receiver"/>
</dbReference>
<dbReference type="Proteomes" id="UP000507222">
    <property type="component" value="Unassembled WGS sequence"/>
</dbReference>
<dbReference type="SUPFAM" id="SSF52172">
    <property type="entry name" value="CheY-like"/>
    <property type="match status" value="1"/>
</dbReference>
<feature type="region of interest" description="Disordered" evidence="7">
    <location>
        <begin position="305"/>
        <end position="327"/>
    </location>
</feature>
<dbReference type="Gene3D" id="1.10.10.60">
    <property type="entry name" value="Homeodomain-like"/>
    <property type="match status" value="1"/>
</dbReference>
<dbReference type="GO" id="GO:0000160">
    <property type="term" value="P:phosphorelay signal transduction system"/>
    <property type="evidence" value="ECO:0007669"/>
    <property type="project" value="UniProtKB-KW"/>
</dbReference>
<dbReference type="InterPro" id="IPR006447">
    <property type="entry name" value="Myb_dom_plants"/>
</dbReference>
<keyword evidence="6" id="KW-0597">Phosphoprotein</keyword>
<dbReference type="AlphaFoldDB" id="A0A6J5U2D7"/>
<keyword evidence="4" id="KW-0804">Transcription</keyword>
<dbReference type="GO" id="GO:0003677">
    <property type="term" value="F:DNA binding"/>
    <property type="evidence" value="ECO:0007669"/>
    <property type="project" value="InterPro"/>
</dbReference>
<evidence type="ECO:0000256" key="2">
    <source>
        <dbReference type="ARBA" id="ARBA00023012"/>
    </source>
</evidence>
<keyword evidence="5" id="KW-0539">Nucleus</keyword>
<keyword evidence="3" id="KW-0805">Transcription regulation</keyword>
<evidence type="ECO:0000256" key="7">
    <source>
        <dbReference type="SAM" id="MobiDB-lite"/>
    </source>
</evidence>
<comment type="subcellular location">
    <subcellularLocation>
        <location evidence="1">Nucleus</location>
    </subcellularLocation>
</comment>
<feature type="compositionally biased region" description="Polar residues" evidence="7">
    <location>
        <begin position="315"/>
        <end position="327"/>
    </location>
</feature>
<evidence type="ECO:0000259" key="8">
    <source>
        <dbReference type="PROSITE" id="PS50110"/>
    </source>
</evidence>
<feature type="compositionally biased region" description="Low complexity" evidence="7">
    <location>
        <begin position="162"/>
        <end position="173"/>
    </location>
</feature>
<feature type="compositionally biased region" description="Low complexity" evidence="7">
    <location>
        <begin position="372"/>
        <end position="386"/>
    </location>
</feature>
<dbReference type="FunFam" id="1.10.10.60:FF:000007">
    <property type="entry name" value="Two-component response regulator"/>
    <property type="match status" value="1"/>
</dbReference>
<dbReference type="SUPFAM" id="SSF46689">
    <property type="entry name" value="Homeodomain-like"/>
    <property type="match status" value="1"/>
</dbReference>
<dbReference type="InterPro" id="IPR009057">
    <property type="entry name" value="Homeodomain-like_sf"/>
</dbReference>
<dbReference type="Gene3D" id="3.40.50.2300">
    <property type="match status" value="1"/>
</dbReference>
<organism evidence="9 10">
    <name type="scientific">Prunus armeniaca</name>
    <name type="common">Apricot</name>
    <name type="synonym">Armeniaca vulgaris</name>
    <dbReference type="NCBI Taxonomy" id="36596"/>
    <lineage>
        <taxon>Eukaryota</taxon>
        <taxon>Viridiplantae</taxon>
        <taxon>Streptophyta</taxon>
        <taxon>Embryophyta</taxon>
        <taxon>Tracheophyta</taxon>
        <taxon>Spermatophyta</taxon>
        <taxon>Magnoliopsida</taxon>
        <taxon>eudicotyledons</taxon>
        <taxon>Gunneridae</taxon>
        <taxon>Pentapetalae</taxon>
        <taxon>rosids</taxon>
        <taxon>fabids</taxon>
        <taxon>Rosales</taxon>
        <taxon>Rosaceae</taxon>
        <taxon>Amygdaloideae</taxon>
        <taxon>Amygdaleae</taxon>
        <taxon>Prunus</taxon>
    </lineage>
</organism>
<dbReference type="PANTHER" id="PTHR43874">
    <property type="entry name" value="TWO-COMPONENT RESPONSE REGULATOR"/>
    <property type="match status" value="1"/>
</dbReference>
<dbReference type="GO" id="GO:0009736">
    <property type="term" value="P:cytokinin-activated signaling pathway"/>
    <property type="evidence" value="ECO:0007669"/>
    <property type="project" value="InterPro"/>
</dbReference>
<name>A0A6J5U2D7_PRUAR</name>
<feature type="compositionally biased region" description="Polar residues" evidence="7">
    <location>
        <begin position="350"/>
        <end position="371"/>
    </location>
</feature>
<accession>A0A6J5U2D7</accession>
<feature type="region of interest" description="Disordered" evidence="7">
    <location>
        <begin position="350"/>
        <end position="391"/>
    </location>
</feature>
<keyword evidence="2" id="KW-0902">Two-component regulatory system</keyword>
<feature type="modified residue" description="4-aspartylphosphate" evidence="6">
    <location>
        <position position="78"/>
    </location>
</feature>
<dbReference type="SMART" id="SM00448">
    <property type="entry name" value="REC"/>
    <property type="match status" value="1"/>
</dbReference>
<dbReference type="NCBIfam" id="TIGR01557">
    <property type="entry name" value="myb_SHAQKYF"/>
    <property type="match status" value="1"/>
</dbReference>
<protein>
    <recommendedName>
        <fullName evidence="8">Response regulatory domain-containing protein</fullName>
    </recommendedName>
</protein>
<feature type="domain" description="Response regulatory" evidence="8">
    <location>
        <begin position="26"/>
        <end position="142"/>
    </location>
</feature>
<feature type="region of interest" description="Disordered" evidence="7">
    <location>
        <begin position="270"/>
        <end position="289"/>
    </location>
</feature>
<proteinExistence type="predicted"/>
<dbReference type="InterPro" id="IPR045279">
    <property type="entry name" value="ARR-like"/>
</dbReference>
<dbReference type="InterPro" id="IPR011006">
    <property type="entry name" value="CheY-like_superfamily"/>
</dbReference>
<gene>
    <name evidence="9" type="ORF">CURHAP_LOCUS14765</name>
</gene>
<sequence length="724" mass="78995">MYGDKSLQGSQSDLIMNTSSYPKKLRVLVVDDDAEFLTFISGLLKLLKHEVVAMRNPIHALSSTLLLEEDKFDLIMADLYLPNVAGLQVIRRLREESKLPLILVSTDNRESTILAALEHGATHYIVKPVCFSDVRNLWQFVVGDNEGTRNPHIVVEQIGSVSGESSSYSNGDNNSKRKRPSQGGKDFTSIKKHKVEWTSQLQARFLEAVYCIGLEKAVPKRILEVMNVEGLTRANIASHLQKYRMFLRKVAGRIAVSKLSVDLPQHTRRPLLNQNIPGKKPATPDKPISLRDNFELSVKPNASNLSLLGLRPNDQEATSSGSSPQSGYITGHPYLPYATSKFANLPLMSSTPNASQPAASCSGFQSNNAQGNLSTTNPSPATNPSPKLISTDIPYSFGRNGANGVHIGTNPVQMYQQKAQETPQPFTTTGNGNSNNDSWNNSNVMTSYTNNSYGTGMQMTITSTAGGGRLAGHMASTQTVFNNVGWDSNGVNNNCGDLVINNGTQNDDQNRNVLQVENVVFGYDFPQKESSSSLGFSGSSSSQFSPILAEGNNAGRGNVNVSELDQIVQQCSTLFSSSNNSSQVTVVDSSSSSTEISSSYQKDNDDAFNLSVLLLNELHLESIKNDQVKGKQAIDSDKDTDIDFDLFLNENHFGTVNDDDKECLNFFLGKGKQVMNFDPSASVQHNGDLVDLKFDGDGDGLNMASPENLSLDEDWENIVESLFK</sequence>
<evidence type="ECO:0000256" key="3">
    <source>
        <dbReference type="ARBA" id="ARBA00023015"/>
    </source>
</evidence>
<evidence type="ECO:0000256" key="5">
    <source>
        <dbReference type="ARBA" id="ARBA00023242"/>
    </source>
</evidence>
<dbReference type="PANTHER" id="PTHR43874:SF19">
    <property type="entry name" value="RESPONSE REGULATOR 23-RELATED"/>
    <property type="match status" value="1"/>
</dbReference>
<evidence type="ECO:0000256" key="6">
    <source>
        <dbReference type="PROSITE-ProRule" id="PRU00169"/>
    </source>
</evidence>
<dbReference type="PROSITE" id="PS50110">
    <property type="entry name" value="RESPONSE_REGULATORY"/>
    <property type="match status" value="1"/>
</dbReference>
<feature type="region of interest" description="Disordered" evidence="7">
    <location>
        <begin position="162"/>
        <end position="187"/>
    </location>
</feature>
<dbReference type="GO" id="GO:0005634">
    <property type="term" value="C:nucleus"/>
    <property type="evidence" value="ECO:0007669"/>
    <property type="project" value="UniProtKB-SubCell"/>
</dbReference>
<dbReference type="Pfam" id="PF00072">
    <property type="entry name" value="Response_reg"/>
    <property type="match status" value="1"/>
</dbReference>